<dbReference type="PANTHER" id="PTHR12450:SF25">
    <property type="entry name" value="FAM20 C-TERMINAL DOMAIN-CONTAINING PROTEIN"/>
    <property type="match status" value="1"/>
</dbReference>
<feature type="domain" description="FAM20 C-terminal" evidence="9">
    <location>
        <begin position="304"/>
        <end position="506"/>
    </location>
</feature>
<dbReference type="Ensembl" id="ENSMMOT00000000819.1">
    <property type="protein sequence ID" value="ENSMMOP00000000805.1"/>
    <property type="gene ID" value="ENSMMOG00000000679.1"/>
</dbReference>
<evidence type="ECO:0000256" key="2">
    <source>
        <dbReference type="ARBA" id="ARBA00006557"/>
    </source>
</evidence>
<accession>A0A3Q4AA69</accession>
<feature type="binding site" evidence="7">
    <location>
        <position position="414"/>
    </location>
    <ligand>
        <name>ATP</name>
        <dbReference type="ChEBI" id="CHEBI:30616"/>
    </ligand>
</feature>
<evidence type="ECO:0000256" key="7">
    <source>
        <dbReference type="PIRSR" id="PIRSR624869-2"/>
    </source>
</evidence>
<dbReference type="OMA" id="WQSNSHE"/>
<keyword evidence="4" id="KW-1015">Disulfide bond</keyword>
<comment type="subcellular location">
    <subcellularLocation>
        <location evidence="1">Golgi apparatus</location>
    </subcellularLocation>
</comment>
<evidence type="ECO:0000256" key="8">
    <source>
        <dbReference type="PIRSR" id="PIRSR624869-3"/>
    </source>
</evidence>
<dbReference type="GO" id="GO:0070166">
    <property type="term" value="P:enamel mineralization"/>
    <property type="evidence" value="ECO:0007669"/>
    <property type="project" value="TreeGrafter"/>
</dbReference>
<comment type="similarity">
    <text evidence="2">Belongs to the FAM20 family.</text>
</comment>
<feature type="binding site" evidence="7">
    <location>
        <position position="429"/>
    </location>
    <ligand>
        <name>ATP</name>
        <dbReference type="ChEBI" id="CHEBI:30616"/>
    </ligand>
</feature>
<dbReference type="Pfam" id="PF06702">
    <property type="entry name" value="Fam20C"/>
    <property type="match status" value="1"/>
</dbReference>
<feature type="binding site" evidence="7">
    <location>
        <begin position="340"/>
        <end position="343"/>
    </location>
    <ligand>
        <name>ATP</name>
        <dbReference type="ChEBI" id="CHEBI:30616"/>
    </ligand>
</feature>
<evidence type="ECO:0000313" key="10">
    <source>
        <dbReference type="Ensembl" id="ENSMMOP00000000805.1"/>
    </source>
</evidence>
<evidence type="ECO:0000256" key="3">
    <source>
        <dbReference type="ARBA" id="ARBA00023034"/>
    </source>
</evidence>
<evidence type="ECO:0000256" key="4">
    <source>
        <dbReference type="ARBA" id="ARBA00023157"/>
    </source>
</evidence>
<keyword evidence="7" id="KW-0547">Nucleotide-binding</keyword>
<feature type="binding site" evidence="8">
    <location>
        <position position="257"/>
    </location>
    <ligand>
        <name>Mn(2+)</name>
        <dbReference type="ChEBI" id="CHEBI:29035"/>
    </ligand>
</feature>
<feature type="binding site" evidence="8">
    <location>
        <position position="429"/>
    </location>
    <ligand>
        <name>Mn(2+)</name>
        <dbReference type="ChEBI" id="CHEBI:29035"/>
    </ligand>
</feature>
<dbReference type="GO" id="GO:0046872">
    <property type="term" value="F:metal ion binding"/>
    <property type="evidence" value="ECO:0007669"/>
    <property type="project" value="UniProtKB-KW"/>
</dbReference>
<proteinExistence type="inferred from homology"/>
<evidence type="ECO:0000313" key="11">
    <source>
        <dbReference type="Proteomes" id="UP000261620"/>
    </source>
</evidence>
<organism evidence="10 11">
    <name type="scientific">Mola mola</name>
    <name type="common">Ocean sunfish</name>
    <name type="synonym">Tetraodon mola</name>
    <dbReference type="NCBI Taxonomy" id="94237"/>
    <lineage>
        <taxon>Eukaryota</taxon>
        <taxon>Metazoa</taxon>
        <taxon>Chordata</taxon>
        <taxon>Craniata</taxon>
        <taxon>Vertebrata</taxon>
        <taxon>Euteleostomi</taxon>
        <taxon>Actinopterygii</taxon>
        <taxon>Neopterygii</taxon>
        <taxon>Teleostei</taxon>
        <taxon>Neoteleostei</taxon>
        <taxon>Acanthomorphata</taxon>
        <taxon>Eupercaria</taxon>
        <taxon>Tetraodontiformes</taxon>
        <taxon>Molidae</taxon>
        <taxon>Mola</taxon>
    </lineage>
</organism>
<evidence type="ECO:0000256" key="6">
    <source>
        <dbReference type="PIRSR" id="PIRSR624869-1"/>
    </source>
</evidence>
<feature type="binding site" evidence="7">
    <location>
        <position position="236"/>
    </location>
    <ligand>
        <name>ATP</name>
        <dbReference type="ChEBI" id="CHEBI:30616"/>
    </ligand>
</feature>
<sequence length="525" mass="60084">MRKLNRGRSTRSIYLSLACLSLALHLLLAFFCLSVLQTACVLPSSSSSPATDALNHESHSSIYSAASSSHQAKDSISGAAEKEKTLISAGKVTQTFKRQSKLEALFKHLLYNLPQPELQEDDWLLRVKPNEHARDTESKEMEKEEAILIDSEWQSASSEEGYDRVTWTSDMETHPPWLRFHLGITRRELYSRNDPNVAQLTHYLATQRILAAVQKPGGTQLKLLMSFPNYGQALLKPMKQPRDAETDVNLFYFSDFERHNAEIAAFHLDRLLGLNRVPPVVGRLINITAEIREVTTDSKLSRTFFTSPAGNVCFHGQCEYYCSTEHPVCGQPHALEVSLAAMLPDLNIAPRRSWRSPWRRSYSRTKLAKWEKDPAYCDTVKQTPPYNHGSRLVDLIDMAVLDFLMSNMDRHHYETFEKFGNETFLLHLDNGRLRQCCKLMIRRSTLLRLRLLSLPDFRLSDVMRESLVQDPLASVAPLLSEPHLSALDRRLATVLQVVQSCQRHHKDVIYNDLEEYDKDHDRQPE</sequence>
<dbReference type="InterPro" id="IPR009581">
    <property type="entry name" value="FAM20_C"/>
</dbReference>
<feature type="binding site" evidence="7">
    <location>
        <position position="257"/>
    </location>
    <ligand>
        <name>ATP</name>
        <dbReference type="ChEBI" id="CHEBI:30616"/>
    </ligand>
</feature>
<dbReference type="AlphaFoldDB" id="A0A3Q4AA69"/>
<keyword evidence="5" id="KW-0325">Glycoprotein</keyword>
<name>A0A3Q4AA69_MOLML</name>
<keyword evidence="8" id="KW-0464">Manganese</keyword>
<reference evidence="10" key="2">
    <citation type="submission" date="2025-09" db="UniProtKB">
        <authorList>
            <consortium name="Ensembl"/>
        </authorList>
    </citation>
    <scope>IDENTIFICATION</scope>
</reference>
<keyword evidence="8" id="KW-0479">Metal-binding</keyword>
<dbReference type="GO" id="GO:0005794">
    <property type="term" value="C:Golgi apparatus"/>
    <property type="evidence" value="ECO:0007669"/>
    <property type="project" value="UniProtKB-SubCell"/>
</dbReference>
<keyword evidence="11" id="KW-1185">Reference proteome</keyword>
<dbReference type="GO" id="GO:0016773">
    <property type="term" value="F:phosphotransferase activity, alcohol group as acceptor"/>
    <property type="evidence" value="ECO:0007669"/>
    <property type="project" value="TreeGrafter"/>
</dbReference>
<evidence type="ECO:0000256" key="1">
    <source>
        <dbReference type="ARBA" id="ARBA00004555"/>
    </source>
</evidence>
<feature type="active site" evidence="6">
    <location>
        <position position="409"/>
    </location>
</feature>
<protein>
    <recommendedName>
        <fullName evidence="9">FAM20 C-terminal domain-containing protein</fullName>
    </recommendedName>
</protein>
<evidence type="ECO:0000259" key="9">
    <source>
        <dbReference type="Pfam" id="PF06702"/>
    </source>
</evidence>
<keyword evidence="7" id="KW-0067">ATP-binding</keyword>
<feature type="binding site" evidence="7">
    <location>
        <position position="220"/>
    </location>
    <ligand>
        <name>ATP</name>
        <dbReference type="ChEBI" id="CHEBI:30616"/>
    </ligand>
</feature>
<keyword evidence="3" id="KW-0333">Golgi apparatus</keyword>
<dbReference type="InterPro" id="IPR024869">
    <property type="entry name" value="FAM20"/>
</dbReference>
<evidence type="ECO:0000256" key="5">
    <source>
        <dbReference type="ARBA" id="ARBA00023180"/>
    </source>
</evidence>
<reference evidence="10" key="1">
    <citation type="submission" date="2025-08" db="UniProtKB">
        <authorList>
            <consortium name="Ensembl"/>
        </authorList>
    </citation>
    <scope>IDENTIFICATION</scope>
</reference>
<dbReference type="Proteomes" id="UP000261620">
    <property type="component" value="Unplaced"/>
</dbReference>
<dbReference type="STRING" id="94237.ENSMMOP00000000805"/>
<dbReference type="PANTHER" id="PTHR12450">
    <property type="entry name" value="DENTIN MATRIX PROTEIN 4 PROTEIN FAM20"/>
    <property type="match status" value="1"/>
</dbReference>
<dbReference type="GO" id="GO:0005524">
    <property type="term" value="F:ATP binding"/>
    <property type="evidence" value="ECO:0007669"/>
    <property type="project" value="UniProtKB-KW"/>
</dbReference>
<comment type="cofactor">
    <cofactor evidence="8">
        <name>Mn(2+)</name>
        <dbReference type="ChEBI" id="CHEBI:29035"/>
    </cofactor>
</comment>